<dbReference type="Proteomes" id="UP001200741">
    <property type="component" value="Unassembled WGS sequence"/>
</dbReference>
<evidence type="ECO:0008006" key="3">
    <source>
        <dbReference type="Google" id="ProtNLM"/>
    </source>
</evidence>
<accession>A0ABS8XLS6</accession>
<organism evidence="1 2">
    <name type="scientific">Pelomonas cellulosilytica</name>
    <dbReference type="NCBI Taxonomy" id="2906762"/>
    <lineage>
        <taxon>Bacteria</taxon>
        <taxon>Pseudomonadati</taxon>
        <taxon>Pseudomonadota</taxon>
        <taxon>Betaproteobacteria</taxon>
        <taxon>Burkholderiales</taxon>
        <taxon>Sphaerotilaceae</taxon>
        <taxon>Roseateles</taxon>
    </lineage>
</organism>
<dbReference type="EMBL" id="JAJTWU010000002">
    <property type="protein sequence ID" value="MCE4553744.1"/>
    <property type="molecule type" value="Genomic_DNA"/>
</dbReference>
<sequence length="110" mass="11748">MPLGGNAQRWRAAPAAGRLLSREFEDGHVCFDPDTGETLLLSHLASFLLEIWSRHPGHELTRADLLDHVLAADDGEADASLADELLGHTLDELQQAGLVARAGDSAAVLT</sequence>
<dbReference type="RefSeq" id="WP_233370459.1">
    <property type="nucleotide sequence ID" value="NZ_JAJTWU010000002.1"/>
</dbReference>
<comment type="caution">
    <text evidence="1">The sequence shown here is derived from an EMBL/GenBank/DDBJ whole genome shotgun (WGS) entry which is preliminary data.</text>
</comment>
<evidence type="ECO:0000313" key="2">
    <source>
        <dbReference type="Proteomes" id="UP001200741"/>
    </source>
</evidence>
<name>A0ABS8XLS6_9BURK</name>
<evidence type="ECO:0000313" key="1">
    <source>
        <dbReference type="EMBL" id="MCE4553744.1"/>
    </source>
</evidence>
<keyword evidence="2" id="KW-1185">Reference proteome</keyword>
<gene>
    <name evidence="1" type="ORF">LXT13_04695</name>
</gene>
<protein>
    <recommendedName>
        <fullName evidence="3">PqqD family protein</fullName>
    </recommendedName>
</protein>
<reference evidence="1 2" key="1">
    <citation type="submission" date="2021-12" db="EMBL/GenBank/DDBJ databases">
        <title>Genome seq of P8.</title>
        <authorList>
            <person name="Seo T."/>
        </authorList>
    </citation>
    <scope>NUCLEOTIDE SEQUENCE [LARGE SCALE GENOMIC DNA]</scope>
    <source>
        <strain evidence="1 2">P8</strain>
    </source>
</reference>
<proteinExistence type="predicted"/>